<dbReference type="GO" id="GO:0032259">
    <property type="term" value="P:methylation"/>
    <property type="evidence" value="ECO:0007669"/>
    <property type="project" value="UniProtKB-KW"/>
</dbReference>
<gene>
    <name evidence="5" type="ORF">BEWA_004680</name>
</gene>
<dbReference type="InterPro" id="IPR029063">
    <property type="entry name" value="SAM-dependent_MTases_sf"/>
</dbReference>
<dbReference type="KEGG" id="beq:BEWA_004680"/>
<keyword evidence="3" id="KW-0808">Transferase</keyword>
<evidence type="ECO:0000313" key="5">
    <source>
        <dbReference type="EMBL" id="AFZ81060.1"/>
    </source>
</evidence>
<dbReference type="eggNOG" id="KOG2352">
    <property type="taxonomic scope" value="Eukaryota"/>
</dbReference>
<dbReference type="PANTHER" id="PTHR12176:SF79">
    <property type="entry name" value="METHYLTRANSFERASE TYPE 11 DOMAIN-CONTAINING PROTEIN"/>
    <property type="match status" value="1"/>
</dbReference>
<dbReference type="OrthoDB" id="411785at2759"/>
<dbReference type="InterPro" id="IPR013216">
    <property type="entry name" value="Methyltransf_11"/>
</dbReference>
<name>L0AZR6_THEEQ</name>
<proteinExistence type="inferred from homology"/>
<dbReference type="GO" id="GO:0008757">
    <property type="term" value="F:S-adenosylmethionine-dependent methyltransferase activity"/>
    <property type="evidence" value="ECO:0007669"/>
    <property type="project" value="InterPro"/>
</dbReference>
<dbReference type="PANTHER" id="PTHR12176">
    <property type="entry name" value="SAM-DEPENDENT METHYLTRANSFERASE SUPERFAMILY PROTEIN"/>
    <property type="match status" value="1"/>
</dbReference>
<protein>
    <recommendedName>
        <fullName evidence="4">Methyltransferase type 11 domain-containing protein</fullName>
    </recommendedName>
</protein>
<dbReference type="GeneID" id="15805661"/>
<dbReference type="Gene3D" id="3.40.50.150">
    <property type="entry name" value="Vaccinia Virus protein VP39"/>
    <property type="match status" value="1"/>
</dbReference>
<dbReference type="InterPro" id="IPR051419">
    <property type="entry name" value="Lys/N-term_MeTrsfase_sf"/>
</dbReference>
<evidence type="ECO:0000256" key="3">
    <source>
        <dbReference type="ARBA" id="ARBA00022679"/>
    </source>
</evidence>
<comment type="similarity">
    <text evidence="1">Belongs to the methyltransferase superfamily.</text>
</comment>
<evidence type="ECO:0000256" key="2">
    <source>
        <dbReference type="ARBA" id="ARBA00022603"/>
    </source>
</evidence>
<evidence type="ECO:0000259" key="4">
    <source>
        <dbReference type="Pfam" id="PF08241"/>
    </source>
</evidence>
<sequence>MRGIVSLSSGTWNGKTYPTTFRWISPRMRKFCTSAAAPPVSLHLHLYGASELAKELLKAGVSSVVNIDFSDVCIKEMKLRNPDLSYEVDDAVENHKKYNDATFDLIIDKGCIDSILCCKDYDLKMESLLNGMHRILKNDGKLIIVSVGGPSVRLMHLEGPVWNVEIIKIRKKNADFLLGDEGNPTDKDDEQVDIIEELRHYYIYLCTKKIVSYMFLSFKKYKMCVKNQRIPPKNALKHA</sequence>
<dbReference type="RefSeq" id="XP_004830726.1">
    <property type="nucleotide sequence ID" value="XM_004830669.1"/>
</dbReference>
<dbReference type="STRING" id="1537102.L0AZR6"/>
<dbReference type="VEuPathDB" id="PiroplasmaDB:BEWA_004680"/>
<accession>L0AZR6</accession>
<dbReference type="Pfam" id="PF08241">
    <property type="entry name" value="Methyltransf_11"/>
    <property type="match status" value="1"/>
</dbReference>
<dbReference type="AlphaFoldDB" id="L0AZR6"/>
<keyword evidence="6" id="KW-1185">Reference proteome</keyword>
<evidence type="ECO:0000313" key="6">
    <source>
        <dbReference type="Proteomes" id="UP000031512"/>
    </source>
</evidence>
<feature type="domain" description="Methyltransferase type 11" evidence="4">
    <location>
        <begin position="48"/>
        <end position="144"/>
    </location>
</feature>
<organism evidence="5 6">
    <name type="scientific">Theileria equi strain WA</name>
    <dbReference type="NCBI Taxonomy" id="1537102"/>
    <lineage>
        <taxon>Eukaryota</taxon>
        <taxon>Sar</taxon>
        <taxon>Alveolata</taxon>
        <taxon>Apicomplexa</taxon>
        <taxon>Aconoidasida</taxon>
        <taxon>Piroplasmida</taxon>
        <taxon>Theileriidae</taxon>
        <taxon>Theileria</taxon>
    </lineage>
</organism>
<dbReference type="Proteomes" id="UP000031512">
    <property type="component" value="Chromosome 3"/>
</dbReference>
<dbReference type="EMBL" id="CP001670">
    <property type="protein sequence ID" value="AFZ81060.1"/>
    <property type="molecule type" value="Genomic_DNA"/>
</dbReference>
<evidence type="ECO:0000256" key="1">
    <source>
        <dbReference type="ARBA" id="ARBA00008361"/>
    </source>
</evidence>
<dbReference type="SUPFAM" id="SSF53335">
    <property type="entry name" value="S-adenosyl-L-methionine-dependent methyltransferases"/>
    <property type="match status" value="1"/>
</dbReference>
<reference evidence="5 6" key="1">
    <citation type="journal article" date="2012" name="BMC Genomics">
        <title>Comparative genomic analysis and phylogenetic position of Theileria equi.</title>
        <authorList>
            <person name="Kappmeyer L.S."/>
            <person name="Thiagarajan M."/>
            <person name="Herndon D.R."/>
            <person name="Ramsay J.D."/>
            <person name="Caler E."/>
            <person name="Djikeng A."/>
            <person name="Gillespie J.J."/>
            <person name="Lau A.O."/>
            <person name="Roalson E.H."/>
            <person name="Silva J.C."/>
            <person name="Silva M.G."/>
            <person name="Suarez C.E."/>
            <person name="Ueti M.W."/>
            <person name="Nene V.M."/>
            <person name="Mealey R.H."/>
            <person name="Knowles D.P."/>
            <person name="Brayton K.A."/>
        </authorList>
    </citation>
    <scope>NUCLEOTIDE SEQUENCE [LARGE SCALE GENOMIC DNA]</scope>
    <source>
        <strain evidence="5 6">WA</strain>
    </source>
</reference>
<keyword evidence="2" id="KW-0489">Methyltransferase</keyword>